<feature type="domain" description="N-acetyltransferase" evidence="1">
    <location>
        <begin position="6"/>
        <end position="195"/>
    </location>
</feature>
<organism evidence="2 3">
    <name type="scientific">Bogoriella caseilytica</name>
    <dbReference type="NCBI Taxonomy" id="56055"/>
    <lineage>
        <taxon>Bacteria</taxon>
        <taxon>Bacillati</taxon>
        <taxon>Actinomycetota</taxon>
        <taxon>Actinomycetes</taxon>
        <taxon>Micrococcales</taxon>
        <taxon>Bogoriellaceae</taxon>
        <taxon>Bogoriella</taxon>
    </lineage>
</organism>
<dbReference type="PROSITE" id="PS51186">
    <property type="entry name" value="GNAT"/>
    <property type="match status" value="1"/>
</dbReference>
<protein>
    <submittedName>
        <fullName evidence="2">Acetyltransferase (GNAT) family protein</fullName>
    </submittedName>
</protein>
<evidence type="ECO:0000313" key="3">
    <source>
        <dbReference type="Proteomes" id="UP000280668"/>
    </source>
</evidence>
<keyword evidence="3" id="KW-1185">Reference proteome</keyword>
<proteinExistence type="predicted"/>
<reference evidence="2 3" key="1">
    <citation type="submission" date="2018-11" db="EMBL/GenBank/DDBJ databases">
        <title>Sequencing the genomes of 1000 actinobacteria strains.</title>
        <authorList>
            <person name="Klenk H.-P."/>
        </authorList>
    </citation>
    <scope>NUCLEOTIDE SEQUENCE [LARGE SCALE GENOMIC DNA]</scope>
    <source>
        <strain evidence="2 3">DSM 11294</strain>
    </source>
</reference>
<dbReference type="EMBL" id="RKHK01000001">
    <property type="protein sequence ID" value="ROR72847.1"/>
    <property type="molecule type" value="Genomic_DNA"/>
</dbReference>
<dbReference type="InterPro" id="IPR000182">
    <property type="entry name" value="GNAT_dom"/>
</dbReference>
<dbReference type="InterPro" id="IPR016181">
    <property type="entry name" value="Acyl_CoA_acyltransferase"/>
</dbReference>
<dbReference type="GO" id="GO:0016747">
    <property type="term" value="F:acyltransferase activity, transferring groups other than amino-acyl groups"/>
    <property type="evidence" value="ECO:0007669"/>
    <property type="project" value="InterPro"/>
</dbReference>
<dbReference type="Gene3D" id="3.40.630.30">
    <property type="match status" value="1"/>
</dbReference>
<name>A0A3N2BC56_9MICO</name>
<keyword evidence="2" id="KW-0808">Transferase</keyword>
<comment type="caution">
    <text evidence="2">The sequence shown here is derived from an EMBL/GenBank/DDBJ whole genome shotgun (WGS) entry which is preliminary data.</text>
</comment>
<dbReference type="Pfam" id="PF00583">
    <property type="entry name" value="Acetyltransf_1"/>
    <property type="match status" value="1"/>
</dbReference>
<dbReference type="RefSeq" id="WP_170163208.1">
    <property type="nucleotide sequence ID" value="NZ_RKHK01000001.1"/>
</dbReference>
<dbReference type="InterPro" id="IPR052523">
    <property type="entry name" value="Trichothecene_AcTrans"/>
</dbReference>
<gene>
    <name evidence="2" type="ORF">EDD31_1207</name>
</gene>
<evidence type="ECO:0000313" key="2">
    <source>
        <dbReference type="EMBL" id="ROR72847.1"/>
    </source>
</evidence>
<dbReference type="AlphaFoldDB" id="A0A3N2BC56"/>
<evidence type="ECO:0000259" key="1">
    <source>
        <dbReference type="PROSITE" id="PS51186"/>
    </source>
</evidence>
<dbReference type="PANTHER" id="PTHR42791:SF1">
    <property type="entry name" value="N-ACETYLTRANSFERASE DOMAIN-CONTAINING PROTEIN"/>
    <property type="match status" value="1"/>
</dbReference>
<dbReference type="Proteomes" id="UP000280668">
    <property type="component" value="Unassembled WGS sequence"/>
</dbReference>
<dbReference type="SUPFAM" id="SSF55729">
    <property type="entry name" value="Acyl-CoA N-acyltransferases (Nat)"/>
    <property type="match status" value="1"/>
</dbReference>
<accession>A0A3N2BC56</accession>
<dbReference type="PANTHER" id="PTHR42791">
    <property type="entry name" value="GNAT FAMILY ACETYLTRANSFERASE"/>
    <property type="match status" value="1"/>
</dbReference>
<dbReference type="CDD" id="cd04301">
    <property type="entry name" value="NAT_SF"/>
    <property type="match status" value="1"/>
</dbReference>
<sequence length="195" mass="21767">MTSITASVRVADETMIDDLVNLCVEAFSDEALTVWTHPDPATRTCMLREMFGYALHTAVPAGGVLALTTSTGNPMGAAFWEAQPPSPPADTVGEDPLSQRLRSIQQVTSHHRPRTPHFYLASMAIHPEYRNHGFGTALLSAVIQRAREAKQMIYLEASSQDNLRFYRRHGFVDHGKELVLPDTQLRLYPMSYAIR</sequence>